<dbReference type="AlphaFoldDB" id="A0A2W4RGY5"/>
<evidence type="ECO:0000313" key="2">
    <source>
        <dbReference type="EMBL" id="PZN83235.1"/>
    </source>
</evidence>
<name>A0A2W4RGY5_9GAMM</name>
<sequence length="94" mass="10474">MNKHRLLLIAFSLVLSLTTIAIAQPTSSPKSAVSETVNSSQKTIDEIRNAAAKRFSIDPSKIMPETDLVADIQRFHILIVTIKNYGHNFKLLIQ</sequence>
<evidence type="ECO:0000256" key="1">
    <source>
        <dbReference type="SAM" id="SignalP"/>
    </source>
</evidence>
<feature type="signal peptide" evidence="1">
    <location>
        <begin position="1"/>
        <end position="23"/>
    </location>
</feature>
<keyword evidence="1" id="KW-0732">Signal</keyword>
<organism evidence="2 3">
    <name type="scientific">Candidatus Methylumidiphilus alinenensis</name>
    <dbReference type="NCBI Taxonomy" id="2202197"/>
    <lineage>
        <taxon>Bacteria</taxon>
        <taxon>Pseudomonadati</taxon>
        <taxon>Pseudomonadota</taxon>
        <taxon>Gammaproteobacteria</taxon>
        <taxon>Methylococcales</taxon>
        <taxon>Candidatus Methylumidiphilus</taxon>
    </lineage>
</organism>
<protein>
    <submittedName>
        <fullName evidence="2">Uncharacterized protein</fullName>
    </submittedName>
</protein>
<gene>
    <name evidence="2" type="ORF">DM484_04905</name>
</gene>
<dbReference type="Proteomes" id="UP000249396">
    <property type="component" value="Unassembled WGS sequence"/>
</dbReference>
<feature type="chain" id="PRO_5016067432" evidence="1">
    <location>
        <begin position="24"/>
        <end position="94"/>
    </location>
</feature>
<evidence type="ECO:0000313" key="3">
    <source>
        <dbReference type="Proteomes" id="UP000249396"/>
    </source>
</evidence>
<reference evidence="2 3" key="1">
    <citation type="journal article" date="2018" name="Aquat. Microb. Ecol.">
        <title>Gammaproteobacterial methanotrophs dominate.</title>
        <authorList>
            <person name="Rissanen A.J."/>
            <person name="Saarenheimo J."/>
            <person name="Tiirola M."/>
            <person name="Peura S."/>
            <person name="Aalto S.L."/>
            <person name="Karvinen A."/>
            <person name="Nykanen H."/>
        </authorList>
    </citation>
    <scope>NUCLEOTIDE SEQUENCE [LARGE SCALE GENOMIC DNA]</scope>
    <source>
        <strain evidence="2">AMbin10</strain>
    </source>
</reference>
<dbReference type="EMBL" id="QJPH01000190">
    <property type="protein sequence ID" value="PZN83235.1"/>
    <property type="molecule type" value="Genomic_DNA"/>
</dbReference>
<proteinExistence type="predicted"/>
<comment type="caution">
    <text evidence="2">The sequence shown here is derived from an EMBL/GenBank/DDBJ whole genome shotgun (WGS) entry which is preliminary data.</text>
</comment>
<accession>A0A2W4RGY5</accession>